<name>A0A4C1TU70_EUMVA</name>
<gene>
    <name evidence="3" type="ORF">EVAR_17830_1</name>
</gene>
<proteinExistence type="predicted"/>
<evidence type="ECO:0000313" key="3">
    <source>
        <dbReference type="EMBL" id="GBP17346.1"/>
    </source>
</evidence>
<accession>A0A4C1TU70</accession>
<feature type="chain" id="PRO_5020040390" evidence="2">
    <location>
        <begin position="23"/>
        <end position="227"/>
    </location>
</feature>
<evidence type="ECO:0000256" key="2">
    <source>
        <dbReference type="SAM" id="SignalP"/>
    </source>
</evidence>
<dbReference type="Proteomes" id="UP000299102">
    <property type="component" value="Unassembled WGS sequence"/>
</dbReference>
<keyword evidence="2" id="KW-0732">Signal</keyword>
<protein>
    <submittedName>
        <fullName evidence="3">Uncharacterized protein</fullName>
    </submittedName>
</protein>
<keyword evidence="4" id="KW-1185">Reference proteome</keyword>
<dbReference type="AlphaFoldDB" id="A0A4C1TU70"/>
<organism evidence="3 4">
    <name type="scientific">Eumeta variegata</name>
    <name type="common">Bagworm moth</name>
    <name type="synonym">Eumeta japonica</name>
    <dbReference type="NCBI Taxonomy" id="151549"/>
    <lineage>
        <taxon>Eukaryota</taxon>
        <taxon>Metazoa</taxon>
        <taxon>Ecdysozoa</taxon>
        <taxon>Arthropoda</taxon>
        <taxon>Hexapoda</taxon>
        <taxon>Insecta</taxon>
        <taxon>Pterygota</taxon>
        <taxon>Neoptera</taxon>
        <taxon>Endopterygota</taxon>
        <taxon>Lepidoptera</taxon>
        <taxon>Glossata</taxon>
        <taxon>Ditrysia</taxon>
        <taxon>Tineoidea</taxon>
        <taxon>Psychidae</taxon>
        <taxon>Oiketicinae</taxon>
        <taxon>Eumeta</taxon>
    </lineage>
</organism>
<dbReference type="OrthoDB" id="6696059at2759"/>
<feature type="signal peptide" evidence="2">
    <location>
        <begin position="1"/>
        <end position="22"/>
    </location>
</feature>
<evidence type="ECO:0000256" key="1">
    <source>
        <dbReference type="SAM" id="MobiDB-lite"/>
    </source>
</evidence>
<feature type="region of interest" description="Disordered" evidence="1">
    <location>
        <begin position="50"/>
        <end position="82"/>
    </location>
</feature>
<evidence type="ECO:0000313" key="4">
    <source>
        <dbReference type="Proteomes" id="UP000299102"/>
    </source>
</evidence>
<comment type="caution">
    <text evidence="3">The sequence shown here is derived from an EMBL/GenBank/DDBJ whole genome shotgun (WGS) entry which is preliminary data.</text>
</comment>
<dbReference type="EMBL" id="BGZK01000086">
    <property type="protein sequence ID" value="GBP17346.1"/>
    <property type="molecule type" value="Genomic_DNA"/>
</dbReference>
<sequence>MYRFVIVVVCAYALAALGASDAETGDGNAREEKLRSGLIDAFQTIKKASAKGGIDDEGPLTSDLTESMTRERSRPPPRGQPAVVDDFDLLDDDGLTFAEAFGDVQEDNRLKKTTEKSHNVQHIVKTTKKPEKTTAKPSDSVINKISDSIRSAVNETRNNLQLTAAYSYPKNDTKLIGIDEVLRVFDAGMLVEGWPRLRQLVSGECREDLQSYVEGLSTRKLWALKSK</sequence>
<reference evidence="3 4" key="1">
    <citation type="journal article" date="2019" name="Commun. Biol.">
        <title>The bagworm genome reveals a unique fibroin gene that provides high tensile strength.</title>
        <authorList>
            <person name="Kono N."/>
            <person name="Nakamura H."/>
            <person name="Ohtoshi R."/>
            <person name="Tomita M."/>
            <person name="Numata K."/>
            <person name="Arakawa K."/>
        </authorList>
    </citation>
    <scope>NUCLEOTIDE SEQUENCE [LARGE SCALE GENOMIC DNA]</scope>
</reference>